<gene>
    <name evidence="8" type="ORF">SAMN04489740_3590</name>
</gene>
<feature type="transmembrane region" description="Helical" evidence="7">
    <location>
        <begin position="43"/>
        <end position="60"/>
    </location>
</feature>
<dbReference type="Proteomes" id="UP000182725">
    <property type="component" value="Unassembled WGS sequence"/>
</dbReference>
<keyword evidence="4 7" id="KW-0812">Transmembrane</keyword>
<dbReference type="Gene3D" id="1.10.3720.10">
    <property type="entry name" value="MetI-like"/>
    <property type="match status" value="1"/>
</dbReference>
<evidence type="ECO:0000313" key="8">
    <source>
        <dbReference type="EMBL" id="SEE99308.1"/>
    </source>
</evidence>
<dbReference type="GO" id="GO:0055085">
    <property type="term" value="P:transmembrane transport"/>
    <property type="evidence" value="ECO:0007669"/>
    <property type="project" value="InterPro"/>
</dbReference>
<dbReference type="AlphaFoldDB" id="A0A0U2XSL9"/>
<keyword evidence="5 7" id="KW-1133">Transmembrane helix</keyword>
<dbReference type="RefSeq" id="WP_044576080.1">
    <property type="nucleotide sequence ID" value="NZ_CP013745.1"/>
</dbReference>
<dbReference type="Pfam" id="PF00528">
    <property type="entry name" value="BPD_transp_1"/>
    <property type="match status" value="1"/>
</dbReference>
<accession>A0A1H5NF45</accession>
<feature type="transmembrane region" description="Helical" evidence="7">
    <location>
        <begin position="160"/>
        <end position="179"/>
    </location>
</feature>
<dbReference type="GO" id="GO:0005886">
    <property type="term" value="C:plasma membrane"/>
    <property type="evidence" value="ECO:0007669"/>
    <property type="project" value="UniProtKB-SubCell"/>
</dbReference>
<dbReference type="STRING" id="656366.AS189_04530"/>
<dbReference type="PROSITE" id="PS50928">
    <property type="entry name" value="ABC_TM1"/>
    <property type="match status" value="1"/>
</dbReference>
<evidence type="ECO:0000313" key="9">
    <source>
        <dbReference type="Proteomes" id="UP000182725"/>
    </source>
</evidence>
<dbReference type="SUPFAM" id="SSF161098">
    <property type="entry name" value="MetI-like"/>
    <property type="match status" value="1"/>
</dbReference>
<dbReference type="eggNOG" id="COG0600">
    <property type="taxonomic scope" value="Bacteria"/>
</dbReference>
<dbReference type="OrthoDB" id="9796361at2"/>
<evidence type="ECO:0000256" key="4">
    <source>
        <dbReference type="ARBA" id="ARBA00022692"/>
    </source>
</evidence>
<reference evidence="8 9" key="1">
    <citation type="submission" date="2016-10" db="EMBL/GenBank/DDBJ databases">
        <authorList>
            <person name="de Groot N.N."/>
        </authorList>
    </citation>
    <scope>NUCLEOTIDE SEQUENCE [LARGE SCALE GENOMIC DNA]</scope>
    <source>
        <strain evidence="8 9">DSM 22274</strain>
    </source>
</reference>
<evidence type="ECO:0000256" key="3">
    <source>
        <dbReference type="ARBA" id="ARBA00022475"/>
    </source>
</evidence>
<keyword evidence="2 7" id="KW-0813">Transport</keyword>
<protein>
    <submittedName>
        <fullName evidence="8">NitT/TauT family transport system permease protein</fullName>
    </submittedName>
</protein>
<comment type="subcellular location">
    <subcellularLocation>
        <location evidence="1 7">Cell membrane</location>
        <topology evidence="1 7">Multi-pass membrane protein</topology>
    </subcellularLocation>
</comment>
<accession>A0A0U2XSL9</accession>
<organism evidence="8 9">
    <name type="scientific">Arthrobacter alpinus</name>
    <dbReference type="NCBI Taxonomy" id="656366"/>
    <lineage>
        <taxon>Bacteria</taxon>
        <taxon>Bacillati</taxon>
        <taxon>Actinomycetota</taxon>
        <taxon>Actinomycetes</taxon>
        <taxon>Micrococcales</taxon>
        <taxon>Micrococcaceae</taxon>
        <taxon>Arthrobacter</taxon>
    </lineage>
</organism>
<name>A0A0U2XSL9_9MICC</name>
<dbReference type="PANTHER" id="PTHR30151:SF40">
    <property type="entry name" value="TRANSPORT SYSTEM INTEGRAL MEMBRANE PROTEIN"/>
    <property type="match status" value="1"/>
</dbReference>
<dbReference type="KEGG" id="arw:MB46_14190"/>
<feature type="transmembrane region" description="Helical" evidence="7">
    <location>
        <begin position="102"/>
        <end position="120"/>
    </location>
</feature>
<evidence type="ECO:0000256" key="1">
    <source>
        <dbReference type="ARBA" id="ARBA00004651"/>
    </source>
</evidence>
<dbReference type="PANTHER" id="PTHR30151">
    <property type="entry name" value="ALKANE SULFONATE ABC TRANSPORTER-RELATED, MEMBRANE SUBUNIT"/>
    <property type="match status" value="1"/>
</dbReference>
<dbReference type="InterPro" id="IPR035906">
    <property type="entry name" value="MetI-like_sf"/>
</dbReference>
<feature type="transmembrane region" description="Helical" evidence="7">
    <location>
        <begin position="228"/>
        <end position="247"/>
    </location>
</feature>
<sequence>MPETVTSPMIKSGTDEEMRSLEAGLDSLQSDAVQRRRIDWSRVLLPLAAFIVLLLAWQFYVSLGLRRRDLVPGPLDVLGSLGALWQDGTAQEAVWTSLQRGIIGFAVSIVVGTPIGLLLSQVRILRRAFGPLISGLQVLPSVAWVPAAIIWFGLTDATVYFVMFMGAIPSIINGLIAGVDQIPPQYRRVGQILGASRWEMAVNVVLPAALPGYVGGLKQGWAFSWRSLMAAEIIAMGGSLGFGLGSLLEQGRQLSDMGIVMSAILVILFVGIAVELLVFAPVEKRLLRGRGLLAGSTR</sequence>
<dbReference type="EMBL" id="FNTV01000001">
    <property type="protein sequence ID" value="SEE99308.1"/>
    <property type="molecule type" value="Genomic_DNA"/>
</dbReference>
<evidence type="ECO:0000256" key="2">
    <source>
        <dbReference type="ARBA" id="ARBA00022448"/>
    </source>
</evidence>
<evidence type="ECO:0000256" key="5">
    <source>
        <dbReference type="ARBA" id="ARBA00022989"/>
    </source>
</evidence>
<keyword evidence="3" id="KW-1003">Cell membrane</keyword>
<dbReference type="CDD" id="cd06261">
    <property type="entry name" value="TM_PBP2"/>
    <property type="match status" value="1"/>
</dbReference>
<proteinExistence type="inferred from homology"/>
<feature type="transmembrane region" description="Helical" evidence="7">
    <location>
        <begin position="259"/>
        <end position="280"/>
    </location>
</feature>
<feature type="transmembrane region" description="Helical" evidence="7">
    <location>
        <begin position="132"/>
        <end position="154"/>
    </location>
</feature>
<evidence type="ECO:0000256" key="7">
    <source>
        <dbReference type="RuleBase" id="RU363032"/>
    </source>
</evidence>
<comment type="similarity">
    <text evidence="7">Belongs to the binding-protein-dependent transport system permease family.</text>
</comment>
<keyword evidence="6 7" id="KW-0472">Membrane</keyword>
<evidence type="ECO:0000256" key="6">
    <source>
        <dbReference type="ARBA" id="ARBA00023136"/>
    </source>
</evidence>
<dbReference type="InterPro" id="IPR000515">
    <property type="entry name" value="MetI-like"/>
</dbReference>